<organism evidence="1 2">
    <name type="scientific">Zostera marina</name>
    <name type="common">Eelgrass</name>
    <dbReference type="NCBI Taxonomy" id="29655"/>
    <lineage>
        <taxon>Eukaryota</taxon>
        <taxon>Viridiplantae</taxon>
        <taxon>Streptophyta</taxon>
        <taxon>Embryophyta</taxon>
        <taxon>Tracheophyta</taxon>
        <taxon>Spermatophyta</taxon>
        <taxon>Magnoliopsida</taxon>
        <taxon>Liliopsida</taxon>
        <taxon>Zosteraceae</taxon>
        <taxon>Zostera</taxon>
    </lineage>
</organism>
<gene>
    <name evidence="1" type="ORF">ZOSMA_235G00120</name>
</gene>
<accession>A0A0K9PI40</accession>
<evidence type="ECO:0000313" key="1">
    <source>
        <dbReference type="EMBL" id="KMZ68606.1"/>
    </source>
</evidence>
<comment type="caution">
    <text evidence="1">The sequence shown here is derived from an EMBL/GenBank/DDBJ whole genome shotgun (WGS) entry which is preliminary data.</text>
</comment>
<dbReference type="InterPro" id="IPR029063">
    <property type="entry name" value="SAM-dependent_MTases_sf"/>
</dbReference>
<keyword evidence="2" id="KW-1185">Reference proteome</keyword>
<dbReference type="Pfam" id="PF01564">
    <property type="entry name" value="Spermine_synth"/>
    <property type="match status" value="1"/>
</dbReference>
<evidence type="ECO:0000313" key="2">
    <source>
        <dbReference type="Proteomes" id="UP000036987"/>
    </source>
</evidence>
<dbReference type="EMBL" id="LFYR01000829">
    <property type="protein sequence ID" value="KMZ68606.1"/>
    <property type="molecule type" value="Genomic_DNA"/>
</dbReference>
<name>A0A0K9PI40_ZOSMR</name>
<dbReference type="SUPFAM" id="SSF53335">
    <property type="entry name" value="S-adenosyl-L-methionine-dependent methyltransferases"/>
    <property type="match status" value="1"/>
</dbReference>
<protein>
    <submittedName>
        <fullName evidence="1">Spermidine synthase</fullName>
    </submittedName>
</protein>
<dbReference type="AlphaFoldDB" id="A0A0K9PI40"/>
<dbReference type="OrthoDB" id="411785at2759"/>
<dbReference type="Gene3D" id="3.40.50.150">
    <property type="entry name" value="Vaccinia Virus protein VP39"/>
    <property type="match status" value="1"/>
</dbReference>
<reference evidence="2" key="1">
    <citation type="journal article" date="2016" name="Nature">
        <title>The genome of the seagrass Zostera marina reveals angiosperm adaptation to the sea.</title>
        <authorList>
            <person name="Olsen J.L."/>
            <person name="Rouze P."/>
            <person name="Verhelst B."/>
            <person name="Lin Y.-C."/>
            <person name="Bayer T."/>
            <person name="Collen J."/>
            <person name="Dattolo E."/>
            <person name="De Paoli E."/>
            <person name="Dittami S."/>
            <person name="Maumus F."/>
            <person name="Michel G."/>
            <person name="Kersting A."/>
            <person name="Lauritano C."/>
            <person name="Lohaus R."/>
            <person name="Toepel M."/>
            <person name="Tonon T."/>
            <person name="Vanneste K."/>
            <person name="Amirebrahimi M."/>
            <person name="Brakel J."/>
            <person name="Bostroem C."/>
            <person name="Chovatia M."/>
            <person name="Grimwood J."/>
            <person name="Jenkins J.W."/>
            <person name="Jueterbock A."/>
            <person name="Mraz A."/>
            <person name="Stam W.T."/>
            <person name="Tice H."/>
            <person name="Bornberg-Bauer E."/>
            <person name="Green P.J."/>
            <person name="Pearson G.A."/>
            <person name="Procaccini G."/>
            <person name="Duarte C.M."/>
            <person name="Schmutz J."/>
            <person name="Reusch T.B.H."/>
            <person name="Van de Peer Y."/>
        </authorList>
    </citation>
    <scope>NUCLEOTIDE SEQUENCE [LARGE SCALE GENOMIC DNA]</scope>
    <source>
        <strain evidence="2">cv. Finnish</strain>
    </source>
</reference>
<proteinExistence type="predicted"/>
<dbReference type="Proteomes" id="UP000036987">
    <property type="component" value="Unassembled WGS sequence"/>
</dbReference>
<sequence length="175" mass="19100">MSRGSGAREEEKGRRPCVLCLGGGGRLLLFFQSQLKLDVVGIEADEVVLTISKRYFGLVEREFLQVHVGDGIMIVENWGKTIDLFELQFDVIMVNLDSGDATTGSIAPLSEFIKLIAIAGARRALTENGILVINVVASLITRNYLSGLLKNMFSDLVVRITLLSPPLHVGLVACR</sequence>